<dbReference type="SFLD" id="SFLDG00358">
    <property type="entry name" value="Main_(cytGST)"/>
    <property type="match status" value="1"/>
</dbReference>
<dbReference type="CDD" id="cd03187">
    <property type="entry name" value="GST_C_Phi"/>
    <property type="match status" value="1"/>
</dbReference>
<dbReference type="InterPro" id="IPR034347">
    <property type="entry name" value="GST_Phi_C"/>
</dbReference>
<dbReference type="Gene3D" id="1.20.1050.10">
    <property type="match status" value="1"/>
</dbReference>
<dbReference type="GO" id="GO:0004364">
    <property type="term" value="F:glutathione transferase activity"/>
    <property type="evidence" value="ECO:0007669"/>
    <property type="project" value="UniProtKB-EC"/>
</dbReference>
<keyword evidence="8" id="KW-1185">Reference proteome</keyword>
<dbReference type="SUPFAM" id="SSF52833">
    <property type="entry name" value="Thioredoxin-like"/>
    <property type="match status" value="1"/>
</dbReference>
<dbReference type="InterPro" id="IPR004045">
    <property type="entry name" value="Glutathione_S-Trfase_N"/>
</dbReference>
<dbReference type="PANTHER" id="PTHR43900">
    <property type="entry name" value="GLUTATHIONE S-TRANSFERASE RHO"/>
    <property type="match status" value="1"/>
</dbReference>
<dbReference type="SFLD" id="SFLDS00019">
    <property type="entry name" value="Glutathione_Transferase_(cytos"/>
    <property type="match status" value="1"/>
</dbReference>
<dbReference type="Proteomes" id="UP001212152">
    <property type="component" value="Unassembled WGS sequence"/>
</dbReference>
<proteinExistence type="inferred from homology"/>
<evidence type="ECO:0000256" key="3">
    <source>
        <dbReference type="ARBA" id="ARBA00022679"/>
    </source>
</evidence>
<keyword evidence="3" id="KW-0808">Transferase</keyword>
<evidence type="ECO:0000313" key="7">
    <source>
        <dbReference type="EMBL" id="KAJ3180246.1"/>
    </source>
</evidence>
<comment type="catalytic activity">
    <reaction evidence="4">
        <text>RX + glutathione = an S-substituted glutathione + a halide anion + H(+)</text>
        <dbReference type="Rhea" id="RHEA:16437"/>
        <dbReference type="ChEBI" id="CHEBI:15378"/>
        <dbReference type="ChEBI" id="CHEBI:16042"/>
        <dbReference type="ChEBI" id="CHEBI:17792"/>
        <dbReference type="ChEBI" id="CHEBI:57925"/>
        <dbReference type="ChEBI" id="CHEBI:90779"/>
        <dbReference type="EC" id="2.5.1.18"/>
    </reaction>
</comment>
<gene>
    <name evidence="7" type="ORF">HDU87_002124</name>
</gene>
<evidence type="ECO:0000313" key="8">
    <source>
        <dbReference type="Proteomes" id="UP001212152"/>
    </source>
</evidence>
<sequence length="214" mass="23666">MGIKIHGAAFSTCTQRIAVALREKQVPFELVVVDFANGGHKSPEHVKMQPFGQVPVLEDDGFFLYESRAIVRYISRKYAGQGTELCPTDLKGAALVEQAASVESSNFDAYASPLVFETVFKKMYGQTTDDARVAELRQKLEAKLDVYDTILAKQPYLAGNNLSFADLFHLPYGSMLATGGHGDVITSRPHVKAWFEKLQARPSWKETVAAAQHK</sequence>
<dbReference type="FunFam" id="3.40.30.10:FF:000016">
    <property type="entry name" value="Glutathione S-transferase F2"/>
    <property type="match status" value="1"/>
</dbReference>
<dbReference type="InterPro" id="IPR040079">
    <property type="entry name" value="Glutathione_S-Trfase"/>
</dbReference>
<evidence type="ECO:0000259" key="5">
    <source>
        <dbReference type="PROSITE" id="PS50404"/>
    </source>
</evidence>
<dbReference type="PANTHER" id="PTHR43900:SF3">
    <property type="entry name" value="GLUTATHIONE S-TRANSFERASE RHO"/>
    <property type="match status" value="1"/>
</dbReference>
<dbReference type="PROSITE" id="PS50404">
    <property type="entry name" value="GST_NTER"/>
    <property type="match status" value="1"/>
</dbReference>
<evidence type="ECO:0000256" key="2">
    <source>
        <dbReference type="ARBA" id="ARBA00012452"/>
    </source>
</evidence>
<feature type="domain" description="GST N-terminal" evidence="5">
    <location>
        <begin position="1"/>
        <end position="82"/>
    </location>
</feature>
<evidence type="ECO:0000256" key="1">
    <source>
        <dbReference type="ARBA" id="ARBA00010128"/>
    </source>
</evidence>
<dbReference type="SFLD" id="SFLDG01154">
    <property type="entry name" value="Main.5:_Phi-like"/>
    <property type="match status" value="1"/>
</dbReference>
<dbReference type="CDD" id="cd03053">
    <property type="entry name" value="GST_N_Phi"/>
    <property type="match status" value="1"/>
</dbReference>
<dbReference type="GO" id="GO:0005737">
    <property type="term" value="C:cytoplasm"/>
    <property type="evidence" value="ECO:0007669"/>
    <property type="project" value="TreeGrafter"/>
</dbReference>
<comment type="caution">
    <text evidence="7">The sequence shown here is derived from an EMBL/GenBank/DDBJ whole genome shotgun (WGS) entry which is preliminary data.</text>
</comment>
<dbReference type="InterPro" id="IPR036282">
    <property type="entry name" value="Glutathione-S-Trfase_C_sf"/>
</dbReference>
<dbReference type="AlphaFoldDB" id="A0AAD5XS86"/>
<dbReference type="PROSITE" id="PS50405">
    <property type="entry name" value="GST_CTER"/>
    <property type="match status" value="1"/>
</dbReference>
<evidence type="ECO:0000256" key="4">
    <source>
        <dbReference type="ARBA" id="ARBA00047960"/>
    </source>
</evidence>
<accession>A0AAD5XS86</accession>
<evidence type="ECO:0000259" key="6">
    <source>
        <dbReference type="PROSITE" id="PS50405"/>
    </source>
</evidence>
<dbReference type="SUPFAM" id="SSF47616">
    <property type="entry name" value="GST C-terminal domain-like"/>
    <property type="match status" value="1"/>
</dbReference>
<dbReference type="GO" id="GO:0009636">
    <property type="term" value="P:response to toxic substance"/>
    <property type="evidence" value="ECO:0007669"/>
    <property type="project" value="UniProtKB-ARBA"/>
</dbReference>
<dbReference type="Gene3D" id="3.40.30.10">
    <property type="entry name" value="Glutaredoxin"/>
    <property type="match status" value="1"/>
</dbReference>
<dbReference type="InterPro" id="IPR036249">
    <property type="entry name" value="Thioredoxin-like_sf"/>
</dbReference>
<comment type="similarity">
    <text evidence="1">Belongs to the GST superfamily. Phi family.</text>
</comment>
<dbReference type="Pfam" id="PF00043">
    <property type="entry name" value="GST_C"/>
    <property type="match status" value="1"/>
</dbReference>
<dbReference type="EMBL" id="JADGJQ010000017">
    <property type="protein sequence ID" value="KAJ3180246.1"/>
    <property type="molecule type" value="Genomic_DNA"/>
</dbReference>
<organism evidence="7 8">
    <name type="scientific">Geranomyces variabilis</name>
    <dbReference type="NCBI Taxonomy" id="109894"/>
    <lineage>
        <taxon>Eukaryota</taxon>
        <taxon>Fungi</taxon>
        <taxon>Fungi incertae sedis</taxon>
        <taxon>Chytridiomycota</taxon>
        <taxon>Chytridiomycota incertae sedis</taxon>
        <taxon>Chytridiomycetes</taxon>
        <taxon>Spizellomycetales</taxon>
        <taxon>Powellomycetaceae</taxon>
        <taxon>Geranomyces</taxon>
    </lineage>
</organism>
<dbReference type="EC" id="2.5.1.18" evidence="2"/>
<protein>
    <recommendedName>
        <fullName evidence="2">glutathione transferase</fullName>
        <ecNumber evidence="2">2.5.1.18</ecNumber>
    </recommendedName>
</protein>
<reference evidence="7" key="1">
    <citation type="submission" date="2020-05" db="EMBL/GenBank/DDBJ databases">
        <title>Phylogenomic resolution of chytrid fungi.</title>
        <authorList>
            <person name="Stajich J.E."/>
            <person name="Amses K."/>
            <person name="Simmons R."/>
            <person name="Seto K."/>
            <person name="Myers J."/>
            <person name="Bonds A."/>
            <person name="Quandt C.A."/>
            <person name="Barry K."/>
            <person name="Liu P."/>
            <person name="Grigoriev I."/>
            <person name="Longcore J.E."/>
            <person name="James T.Y."/>
        </authorList>
    </citation>
    <scope>NUCLEOTIDE SEQUENCE</scope>
    <source>
        <strain evidence="7">JEL0379</strain>
    </source>
</reference>
<dbReference type="GO" id="GO:0006749">
    <property type="term" value="P:glutathione metabolic process"/>
    <property type="evidence" value="ECO:0007669"/>
    <property type="project" value="TreeGrafter"/>
</dbReference>
<dbReference type="InterPro" id="IPR004046">
    <property type="entry name" value="GST_C"/>
</dbReference>
<dbReference type="InterPro" id="IPR010987">
    <property type="entry name" value="Glutathione-S-Trfase_C-like"/>
</dbReference>
<name>A0AAD5XS86_9FUNG</name>
<feature type="domain" description="GST C-terminal" evidence="6">
    <location>
        <begin position="89"/>
        <end position="214"/>
    </location>
</feature>
<dbReference type="Pfam" id="PF02798">
    <property type="entry name" value="GST_N"/>
    <property type="match status" value="1"/>
</dbReference>
<dbReference type="FunFam" id="1.20.1050.10:FF:000004">
    <property type="entry name" value="Glutathione S-transferase F2"/>
    <property type="match status" value="1"/>
</dbReference>
<dbReference type="GO" id="GO:0043295">
    <property type="term" value="F:glutathione binding"/>
    <property type="evidence" value="ECO:0007669"/>
    <property type="project" value="TreeGrafter"/>
</dbReference>